<comment type="caution">
    <text evidence="1">The sequence shown here is derived from an EMBL/GenBank/DDBJ whole genome shotgun (WGS) entry which is preliminary data.</text>
</comment>
<proteinExistence type="predicted"/>
<organism evidence="1 2">
    <name type="scientific">Rhizophagus clarus</name>
    <dbReference type="NCBI Taxonomy" id="94130"/>
    <lineage>
        <taxon>Eukaryota</taxon>
        <taxon>Fungi</taxon>
        <taxon>Fungi incertae sedis</taxon>
        <taxon>Mucoromycota</taxon>
        <taxon>Glomeromycotina</taxon>
        <taxon>Glomeromycetes</taxon>
        <taxon>Glomerales</taxon>
        <taxon>Glomeraceae</taxon>
        <taxon>Rhizophagus</taxon>
    </lineage>
</organism>
<evidence type="ECO:0000313" key="2">
    <source>
        <dbReference type="Proteomes" id="UP000615446"/>
    </source>
</evidence>
<dbReference type="EMBL" id="BLAL01000058">
    <property type="protein sequence ID" value="GES81610.1"/>
    <property type="molecule type" value="Genomic_DNA"/>
</dbReference>
<dbReference type="AlphaFoldDB" id="A0A8H3L843"/>
<protein>
    <submittedName>
        <fullName evidence="1">Uncharacterized protein</fullName>
    </submittedName>
</protein>
<gene>
    <name evidence="1" type="ORF">RCL2_000885700</name>
</gene>
<accession>A0A8H3L843</accession>
<dbReference type="OrthoDB" id="2428131at2759"/>
<sequence length="101" mass="11982">MEYFGLKLKNIALHGITYVGLDGKMYAMYYDADIGYYFVFKIFQYPSRNDMENRSRKPCGFKRCIMFKKNKKIALQTRQEELFTIDNLPETTPTPNKSQKE</sequence>
<reference evidence="1" key="1">
    <citation type="submission" date="2019-10" db="EMBL/GenBank/DDBJ databases">
        <title>Conservation and host-specific expression of non-tandemly repeated heterogenous ribosome RNA gene in arbuscular mycorrhizal fungi.</title>
        <authorList>
            <person name="Maeda T."/>
            <person name="Kobayashi Y."/>
            <person name="Nakagawa T."/>
            <person name="Ezawa T."/>
            <person name="Yamaguchi K."/>
            <person name="Bino T."/>
            <person name="Nishimoto Y."/>
            <person name="Shigenobu S."/>
            <person name="Kawaguchi M."/>
        </authorList>
    </citation>
    <scope>NUCLEOTIDE SEQUENCE</scope>
    <source>
        <strain evidence="1">HR1</strain>
    </source>
</reference>
<dbReference type="Proteomes" id="UP000615446">
    <property type="component" value="Unassembled WGS sequence"/>
</dbReference>
<name>A0A8H3L843_9GLOM</name>
<evidence type="ECO:0000313" key="1">
    <source>
        <dbReference type="EMBL" id="GES81610.1"/>
    </source>
</evidence>